<comment type="similarity">
    <text evidence="1">Belongs to the methyltransferase superfamily.</text>
</comment>
<name>A0ABS5TNN8_9ACTN</name>
<dbReference type="InterPro" id="IPR029063">
    <property type="entry name" value="SAM-dependent_MTases_sf"/>
</dbReference>
<evidence type="ECO:0000256" key="1">
    <source>
        <dbReference type="ARBA" id="ARBA00008361"/>
    </source>
</evidence>
<protein>
    <submittedName>
        <fullName evidence="6">Methyltransferase domain-containing protein</fullName>
    </submittedName>
</protein>
<dbReference type="InterPro" id="IPR020596">
    <property type="entry name" value="rRNA_Ade_Mease_Trfase_CS"/>
</dbReference>
<keyword evidence="3" id="KW-0808">Transferase</keyword>
<evidence type="ECO:0000256" key="3">
    <source>
        <dbReference type="ARBA" id="ARBA00022679"/>
    </source>
</evidence>
<feature type="region of interest" description="Disordered" evidence="4">
    <location>
        <begin position="1"/>
        <end position="21"/>
    </location>
</feature>
<accession>A0ABS5TNN8</accession>
<feature type="compositionally biased region" description="Polar residues" evidence="4">
    <location>
        <begin position="1"/>
        <end position="11"/>
    </location>
</feature>
<keyword evidence="2 6" id="KW-0489">Methyltransferase</keyword>
<sequence>MNWEQQRQSFGANAAGYDSRRPDWPAATAAWLTGAEPGSGREGTALDVVDLGAGTGKLTSTLAELGHRVTAVEPDPGMLDVLSRKLPQVTAVRAAAERIPLPDGSADVVTVAQAWHWMEQPAAALEIARVLRPGGLLAVAWHKRDLDTPWVAELNELAGVPDWAAEQNTHSGHTVVELPPAYAPTEYATFGYTLTLPPTALVDLVASWSYVATRPDRDEVLERVRALGERVAADQGSPAALGLPHVTQCHRARTLAD</sequence>
<gene>
    <name evidence="6" type="ORF">KIH74_27430</name>
</gene>
<comment type="caution">
    <text evidence="6">The sequence shown here is derived from an EMBL/GenBank/DDBJ whole genome shotgun (WGS) entry which is preliminary data.</text>
</comment>
<evidence type="ECO:0000313" key="7">
    <source>
        <dbReference type="Proteomes" id="UP001197247"/>
    </source>
</evidence>
<dbReference type="EMBL" id="JAHBAY010000013">
    <property type="protein sequence ID" value="MBT0772707.1"/>
    <property type="molecule type" value="Genomic_DNA"/>
</dbReference>
<dbReference type="GO" id="GO:0008168">
    <property type="term" value="F:methyltransferase activity"/>
    <property type="evidence" value="ECO:0007669"/>
    <property type="project" value="UniProtKB-KW"/>
</dbReference>
<dbReference type="SUPFAM" id="SSF53335">
    <property type="entry name" value="S-adenosyl-L-methionine-dependent methyltransferases"/>
    <property type="match status" value="1"/>
</dbReference>
<evidence type="ECO:0000256" key="4">
    <source>
        <dbReference type="SAM" id="MobiDB-lite"/>
    </source>
</evidence>
<organism evidence="6 7">
    <name type="scientific">Kineosporia corallincola</name>
    <dbReference type="NCBI Taxonomy" id="2835133"/>
    <lineage>
        <taxon>Bacteria</taxon>
        <taxon>Bacillati</taxon>
        <taxon>Actinomycetota</taxon>
        <taxon>Actinomycetes</taxon>
        <taxon>Kineosporiales</taxon>
        <taxon>Kineosporiaceae</taxon>
        <taxon>Kineosporia</taxon>
    </lineage>
</organism>
<dbReference type="InterPro" id="IPR013216">
    <property type="entry name" value="Methyltransf_11"/>
</dbReference>
<dbReference type="CDD" id="cd02440">
    <property type="entry name" value="AdoMet_MTases"/>
    <property type="match status" value="1"/>
</dbReference>
<dbReference type="PANTHER" id="PTHR44942:SF4">
    <property type="entry name" value="METHYLTRANSFERASE TYPE 11 DOMAIN-CONTAINING PROTEIN"/>
    <property type="match status" value="1"/>
</dbReference>
<dbReference type="PROSITE" id="PS01131">
    <property type="entry name" value="RRNA_A_DIMETH"/>
    <property type="match status" value="1"/>
</dbReference>
<dbReference type="Proteomes" id="UP001197247">
    <property type="component" value="Unassembled WGS sequence"/>
</dbReference>
<dbReference type="InterPro" id="IPR051052">
    <property type="entry name" value="Diverse_substrate_MTase"/>
</dbReference>
<proteinExistence type="inferred from homology"/>
<dbReference type="Pfam" id="PF08241">
    <property type="entry name" value="Methyltransf_11"/>
    <property type="match status" value="1"/>
</dbReference>
<dbReference type="RefSeq" id="WP_214159246.1">
    <property type="nucleotide sequence ID" value="NZ_JAHBAY010000013.1"/>
</dbReference>
<dbReference type="GO" id="GO:0032259">
    <property type="term" value="P:methylation"/>
    <property type="evidence" value="ECO:0007669"/>
    <property type="project" value="UniProtKB-KW"/>
</dbReference>
<evidence type="ECO:0000256" key="2">
    <source>
        <dbReference type="ARBA" id="ARBA00022603"/>
    </source>
</evidence>
<evidence type="ECO:0000259" key="5">
    <source>
        <dbReference type="Pfam" id="PF08241"/>
    </source>
</evidence>
<feature type="domain" description="Methyltransferase type 11" evidence="5">
    <location>
        <begin position="49"/>
        <end position="138"/>
    </location>
</feature>
<dbReference type="PANTHER" id="PTHR44942">
    <property type="entry name" value="METHYLTRANSF_11 DOMAIN-CONTAINING PROTEIN"/>
    <property type="match status" value="1"/>
</dbReference>
<evidence type="ECO:0000313" key="6">
    <source>
        <dbReference type="EMBL" id="MBT0772707.1"/>
    </source>
</evidence>
<keyword evidence="7" id="KW-1185">Reference proteome</keyword>
<dbReference type="Gene3D" id="3.40.50.150">
    <property type="entry name" value="Vaccinia Virus protein VP39"/>
    <property type="match status" value="1"/>
</dbReference>
<reference evidence="6 7" key="1">
    <citation type="submission" date="2021-05" db="EMBL/GenBank/DDBJ databases">
        <title>Kineosporia and Streptomyces sp. nov. two new marine actinobacteria isolated from Coral.</title>
        <authorList>
            <person name="Buangrab K."/>
            <person name="Sutthacheep M."/>
            <person name="Yeemin T."/>
            <person name="Harunari E."/>
            <person name="Igarashi Y."/>
            <person name="Kanchanasin P."/>
            <person name="Tanasupawat S."/>
            <person name="Phongsopitanun W."/>
        </authorList>
    </citation>
    <scope>NUCLEOTIDE SEQUENCE [LARGE SCALE GENOMIC DNA]</scope>
    <source>
        <strain evidence="6 7">J2-2</strain>
    </source>
</reference>